<keyword evidence="2" id="KW-1185">Reference proteome</keyword>
<reference evidence="1 2" key="1">
    <citation type="journal article" date="2006" name="Proc. Natl. Acad. Sci. U.S.A.">
        <title>Burkholderia xenovorans LB400 harbors a multi-replicon, 9.73-Mbp genome shaped for versatility.</title>
        <authorList>
            <person name="Chain P.S."/>
            <person name="Denef V.J."/>
            <person name="Konstantinidis K.T."/>
            <person name="Vergez L.M."/>
            <person name="Agullo L."/>
            <person name="Reyes V.L."/>
            <person name="Hauser L."/>
            <person name="Cordova M."/>
            <person name="Gomez L."/>
            <person name="Gonzalez M."/>
            <person name="Land M."/>
            <person name="Lao V."/>
            <person name="Larimer F."/>
            <person name="LiPuma J.J."/>
            <person name="Mahenthiralingam E."/>
            <person name="Malfatti S.A."/>
            <person name="Marx C.J."/>
            <person name="Parnell J.J."/>
            <person name="Ramette A."/>
            <person name="Richardson P."/>
            <person name="Seeger M."/>
            <person name="Smith D."/>
            <person name="Spilker T."/>
            <person name="Sul W.J."/>
            <person name="Tsoi T.V."/>
            <person name="Ulrich L.E."/>
            <person name="Zhulin I.B."/>
            <person name="Tiedje J.M."/>
        </authorList>
    </citation>
    <scope>NUCLEOTIDE SEQUENCE [LARGE SCALE GENOMIC DNA]</scope>
    <source>
        <strain evidence="1 2">LB400</strain>
    </source>
</reference>
<organism evidence="1 2">
    <name type="scientific">Paraburkholderia xenovorans (strain LB400)</name>
    <dbReference type="NCBI Taxonomy" id="266265"/>
    <lineage>
        <taxon>Bacteria</taxon>
        <taxon>Pseudomonadati</taxon>
        <taxon>Pseudomonadota</taxon>
        <taxon>Betaproteobacteria</taxon>
        <taxon>Burkholderiales</taxon>
        <taxon>Burkholderiaceae</taxon>
        <taxon>Paraburkholderia</taxon>
    </lineage>
</organism>
<accession>Q13ZV3</accession>
<evidence type="ECO:0000313" key="1">
    <source>
        <dbReference type="EMBL" id="ABE30386.1"/>
    </source>
</evidence>
<evidence type="ECO:0000313" key="2">
    <source>
        <dbReference type="Proteomes" id="UP000001817"/>
    </source>
</evidence>
<name>Q13ZV3_PARXL</name>
<dbReference type="AlphaFoldDB" id="Q13ZV3"/>
<dbReference type="Proteomes" id="UP000001817">
    <property type="component" value="Chromosome 1"/>
</dbReference>
<sequence>MRRYVTGMIDAGVTHIVRRGTHHAVGILRIALRRNEGEALKPCRRNALVHSVLMRSDRSGTNGLSSLDRCPSCRYYAGGSVD</sequence>
<dbReference type="EMBL" id="CP000270">
    <property type="protein sequence ID" value="ABE30386.1"/>
    <property type="molecule type" value="Genomic_DNA"/>
</dbReference>
<proteinExistence type="predicted"/>
<protein>
    <submittedName>
        <fullName evidence="1">Uncharacterized protein</fullName>
    </submittedName>
</protein>
<dbReference type="KEGG" id="bxe:Bxe_A2594"/>
<gene>
    <name evidence="1" type="ORF">Bxe_A2594</name>
</gene>